<dbReference type="Pfam" id="PF20112">
    <property type="entry name" value="DUF6502"/>
    <property type="match status" value="1"/>
</dbReference>
<dbReference type="AlphaFoldDB" id="A0A5N0T8F3"/>
<comment type="caution">
    <text evidence="1">The sequence shown here is derived from an EMBL/GenBank/DDBJ whole genome shotgun (WGS) entry which is preliminary data.</text>
</comment>
<protein>
    <submittedName>
        <fullName evidence="1">Uncharacterized protein</fullName>
    </submittedName>
</protein>
<reference evidence="1 2" key="1">
    <citation type="submission" date="2019-09" db="EMBL/GenBank/DDBJ databases">
        <title>Wenzhouxiangella sp. Genome sequencing and assembly.</title>
        <authorList>
            <person name="Zhang R."/>
        </authorList>
    </citation>
    <scope>NUCLEOTIDE SEQUENCE [LARGE SCALE GENOMIC DNA]</scope>
    <source>
        <strain evidence="1 2">W260</strain>
    </source>
</reference>
<sequence length="293" mass="32530">MSLQKTLKPQDVAALSSGVESLLRRLIRVLVGHMSLTKLEELVRLVFVEESERQLRREFPNKAPPMSQLALLTGLDSRPLGKIRSHPAYGQERGPEASFMRNFTSTTRLLDKWSTDPGYLDESTGRPLPITIQGQAPSIESLMKSAGFIRGVTARSVAERLELGGAATWDRKTGVLTLVTEKFLPSTNADLAGAVEVGFNAIGHLVDTVLTNLERLDEGQPRDYQRAYWSNRIAPHQVEAFQARITQMMTEFEDQGLALLGEYEMDIESPSQVTAGFGLYYFEDAPDGESSNR</sequence>
<dbReference type="Proteomes" id="UP000325372">
    <property type="component" value="Unassembled WGS sequence"/>
</dbReference>
<evidence type="ECO:0000313" key="2">
    <source>
        <dbReference type="Proteomes" id="UP000325372"/>
    </source>
</evidence>
<dbReference type="RefSeq" id="WP_150864636.1">
    <property type="nucleotide sequence ID" value="NZ_VYXP01000006.1"/>
</dbReference>
<dbReference type="InterPro" id="IPR045445">
    <property type="entry name" value="DUF6502"/>
</dbReference>
<proteinExistence type="predicted"/>
<accession>A0A5N0T8F3</accession>
<dbReference type="EMBL" id="VYXP01000006">
    <property type="protein sequence ID" value="KAA9130998.1"/>
    <property type="molecule type" value="Genomic_DNA"/>
</dbReference>
<organism evidence="1 2">
    <name type="scientific">Marinihelvus fidelis</name>
    <dbReference type="NCBI Taxonomy" id="2613842"/>
    <lineage>
        <taxon>Bacteria</taxon>
        <taxon>Pseudomonadati</taxon>
        <taxon>Pseudomonadota</taxon>
        <taxon>Gammaproteobacteria</taxon>
        <taxon>Chromatiales</taxon>
        <taxon>Wenzhouxiangellaceae</taxon>
        <taxon>Marinihelvus</taxon>
    </lineage>
</organism>
<name>A0A5N0T8F3_9GAMM</name>
<keyword evidence="2" id="KW-1185">Reference proteome</keyword>
<gene>
    <name evidence="1" type="ORF">F3N42_11660</name>
</gene>
<evidence type="ECO:0000313" key="1">
    <source>
        <dbReference type="EMBL" id="KAA9130998.1"/>
    </source>
</evidence>